<keyword evidence="3" id="KW-1185">Reference proteome</keyword>
<accession>C5LPU3</accession>
<dbReference type="AlphaFoldDB" id="C5LPU3"/>
<feature type="region of interest" description="Disordered" evidence="1">
    <location>
        <begin position="287"/>
        <end position="408"/>
    </location>
</feature>
<feature type="compositionally biased region" description="Basic and acidic residues" evidence="1">
    <location>
        <begin position="468"/>
        <end position="487"/>
    </location>
</feature>
<evidence type="ECO:0000313" key="2">
    <source>
        <dbReference type="EMBL" id="EER01261.1"/>
    </source>
</evidence>
<sequence>MVLSSSSTIKHDMEYAHRLEELYAAEGDETMRAKVPEFMKRYSSCPALFYRLVKEKFERMANARVAVVQPSTEPTYGDPMDVMMGEAAAGGEETATAEFTEDFRPDSTLLEKGKAEPSKGVRQPSKKKRGTLPPLDSTEYDVFKRYFNTLRSEEGHIYTLPTSGAPLKCVWCKSEEHGTDRCPLGRCGQCGGMGHGAEKCDDKKADEDVEAAVEESVAIVLGKGTSNVSKDEAAFVLDSLSFLERLLTLAWELTHECITCGGRGHGMYCKAKSFGLWQKPSKSMILGGIEKPTSQHHNHHHRHSSESRTKKVEEEEATGKSKADAGSRTHESRRTKPRESTERHRTLAVSLRRSPEGRSERGKSTKDDKKAAMPKPGGSFFANLPPLKEDRPARRGNSRRAAVDAKTAVTGDSRWAGVGTDGSAGGEERQWEYDSYGRGYHRDYQTKAAAAATGAPGKDEFGRALTLRSREESQRATESYLRPREESAAAPTAAAAVSGRKRGIAFGPGGGRAERDYYGGGGSSRRSWEGSAYEQDDLTSWTRRGDEATRVIDDEASNLNARLIEVDITDLDGRRKVVLLTPGSTMSDLVEWYAARAPDPAKVRVVDVNSGVDYGNREVTVKRLADNQLGRVCWRLVRMFFATPSTYRSKLNWTCRTFQRFFTG</sequence>
<dbReference type="InParanoid" id="C5LPU3"/>
<dbReference type="EMBL" id="GG684277">
    <property type="protein sequence ID" value="EER01261.1"/>
    <property type="molecule type" value="Genomic_DNA"/>
</dbReference>
<evidence type="ECO:0008006" key="4">
    <source>
        <dbReference type="Google" id="ProtNLM"/>
    </source>
</evidence>
<evidence type="ECO:0000256" key="1">
    <source>
        <dbReference type="SAM" id="MobiDB-lite"/>
    </source>
</evidence>
<protein>
    <recommendedName>
        <fullName evidence="4">CCHC-type domain-containing protein</fullName>
    </recommendedName>
</protein>
<evidence type="ECO:0000313" key="3">
    <source>
        <dbReference type="Proteomes" id="UP000007800"/>
    </source>
</evidence>
<dbReference type="Proteomes" id="UP000007800">
    <property type="component" value="Unassembled WGS sequence"/>
</dbReference>
<feature type="region of interest" description="Disordered" evidence="1">
    <location>
        <begin position="468"/>
        <end position="496"/>
    </location>
</feature>
<proteinExistence type="predicted"/>
<dbReference type="OMA" id="WELTHEC"/>
<reference evidence="2 3" key="1">
    <citation type="submission" date="2008-07" db="EMBL/GenBank/DDBJ databases">
        <authorList>
            <person name="El-Sayed N."/>
            <person name="Caler E."/>
            <person name="Inman J."/>
            <person name="Amedeo P."/>
            <person name="Hass B."/>
            <person name="Wortman J."/>
        </authorList>
    </citation>
    <scope>NUCLEOTIDE SEQUENCE [LARGE SCALE GENOMIC DNA]</scope>
    <source>
        <strain evidence="3">ATCC 50983 / TXsc</strain>
    </source>
</reference>
<organism evidence="3">
    <name type="scientific">Perkinsus marinus (strain ATCC 50983 / TXsc)</name>
    <dbReference type="NCBI Taxonomy" id="423536"/>
    <lineage>
        <taxon>Eukaryota</taxon>
        <taxon>Sar</taxon>
        <taxon>Alveolata</taxon>
        <taxon>Perkinsozoa</taxon>
        <taxon>Perkinsea</taxon>
        <taxon>Perkinsida</taxon>
        <taxon>Perkinsidae</taxon>
        <taxon>Perkinsus</taxon>
    </lineage>
</organism>
<feature type="compositionally biased region" description="Basic and acidic residues" evidence="1">
    <location>
        <begin position="101"/>
        <end position="119"/>
    </location>
</feature>
<gene>
    <name evidence="2" type="ORF">Pmar_PMAR020167</name>
</gene>
<feature type="compositionally biased region" description="Basic and acidic residues" evidence="1">
    <location>
        <begin position="353"/>
        <end position="371"/>
    </location>
</feature>
<dbReference type="RefSeq" id="XP_002768543.1">
    <property type="nucleotide sequence ID" value="XM_002768497.1"/>
</dbReference>
<feature type="compositionally biased region" description="Basic and acidic residues" evidence="1">
    <location>
        <begin position="304"/>
        <end position="345"/>
    </location>
</feature>
<feature type="compositionally biased region" description="Basic residues" evidence="1">
    <location>
        <begin position="294"/>
        <end position="303"/>
    </location>
</feature>
<dbReference type="OrthoDB" id="115435at2759"/>
<name>C5LPU3_PERM5</name>
<dbReference type="GeneID" id="9058633"/>
<feature type="region of interest" description="Disordered" evidence="1">
    <location>
        <begin position="98"/>
        <end position="136"/>
    </location>
</feature>